<keyword evidence="6" id="KW-1133">Transmembrane helix</keyword>
<protein>
    <recommendedName>
        <fullName evidence="9">Membrane protein BRI3</fullName>
    </recommendedName>
    <alternativeName>
        <fullName evidence="10">Brain protein I3</fullName>
    </alternativeName>
</protein>
<feature type="region of interest" description="Disordered" evidence="12">
    <location>
        <begin position="1"/>
        <end position="72"/>
    </location>
</feature>
<keyword evidence="7" id="KW-0472">Membrane</keyword>
<keyword evidence="4" id="KW-0963">Cytoplasm</keyword>
<evidence type="ECO:0000256" key="9">
    <source>
        <dbReference type="ARBA" id="ARBA00035284"/>
    </source>
</evidence>
<keyword evidence="8" id="KW-0458">Lysosome</keyword>
<evidence type="ECO:0000256" key="7">
    <source>
        <dbReference type="ARBA" id="ARBA00023136"/>
    </source>
</evidence>
<dbReference type="PANTHER" id="PTHR13551:SF1">
    <property type="entry name" value="MEMBRANE PROTEIN BRI3"/>
    <property type="match status" value="1"/>
</dbReference>
<reference evidence="13" key="1">
    <citation type="submission" date="2021-05" db="EMBL/GenBank/DDBJ databases">
        <authorList>
            <person name="Alioto T."/>
            <person name="Alioto T."/>
            <person name="Gomez Garrido J."/>
        </authorList>
    </citation>
    <scope>NUCLEOTIDE SEQUENCE</scope>
</reference>
<feature type="compositionally biased region" description="Basic and acidic residues" evidence="12">
    <location>
        <begin position="9"/>
        <end position="18"/>
    </location>
</feature>
<evidence type="ECO:0000256" key="12">
    <source>
        <dbReference type="SAM" id="MobiDB-lite"/>
    </source>
</evidence>
<dbReference type="InterPro" id="IPR019317">
    <property type="entry name" value="BRI3"/>
</dbReference>
<evidence type="ECO:0000256" key="5">
    <source>
        <dbReference type="ARBA" id="ARBA00022692"/>
    </source>
</evidence>
<evidence type="ECO:0000313" key="13">
    <source>
        <dbReference type="EMBL" id="CAG6722063.1"/>
    </source>
</evidence>
<evidence type="ECO:0000256" key="11">
    <source>
        <dbReference type="ARBA" id="ARBA00046593"/>
    </source>
</evidence>
<comment type="subcellular location">
    <subcellularLocation>
        <location evidence="2">Cytoplasm</location>
        <location evidence="2">Perinuclear region</location>
    </subcellularLocation>
    <subcellularLocation>
        <location evidence="1">Lysosome membrane</location>
        <topology evidence="1">Multi-pass membrane protein</topology>
    </subcellularLocation>
</comment>
<organism evidence="13">
    <name type="scientific">Cacopsylla melanoneura</name>
    <dbReference type="NCBI Taxonomy" id="428564"/>
    <lineage>
        <taxon>Eukaryota</taxon>
        <taxon>Metazoa</taxon>
        <taxon>Ecdysozoa</taxon>
        <taxon>Arthropoda</taxon>
        <taxon>Hexapoda</taxon>
        <taxon>Insecta</taxon>
        <taxon>Pterygota</taxon>
        <taxon>Neoptera</taxon>
        <taxon>Paraneoptera</taxon>
        <taxon>Hemiptera</taxon>
        <taxon>Sternorrhyncha</taxon>
        <taxon>Psylloidea</taxon>
        <taxon>Psyllidae</taxon>
        <taxon>Psyllinae</taxon>
        <taxon>Cacopsylla</taxon>
    </lineage>
</organism>
<evidence type="ECO:0000256" key="4">
    <source>
        <dbReference type="ARBA" id="ARBA00022490"/>
    </source>
</evidence>
<dbReference type="Pfam" id="PF10164">
    <property type="entry name" value="BRI3"/>
    <property type="match status" value="1"/>
</dbReference>
<evidence type="ECO:0000256" key="1">
    <source>
        <dbReference type="ARBA" id="ARBA00004155"/>
    </source>
</evidence>
<sequence length="154" mass="16748">MSQPNNNGDKSDPNHTRSNDLAPPFSNGTAPPSNIRNNGPPPPSQELPPPYTPGPQPLYPELLPPPAFNPYPPPKYDTTVPIYTQPTFYGATYQIATPREIFIIGRCPICGVGKVEEYYSCLGLTCAIFCFPLGLIPCLLLKDKICTNCGAQLN</sequence>
<dbReference type="AlphaFoldDB" id="A0A8D8VCR4"/>
<proteinExistence type="inferred from homology"/>
<evidence type="ECO:0000256" key="6">
    <source>
        <dbReference type="ARBA" id="ARBA00022989"/>
    </source>
</evidence>
<dbReference type="GO" id="GO:0005765">
    <property type="term" value="C:lysosomal membrane"/>
    <property type="evidence" value="ECO:0007669"/>
    <property type="project" value="UniProtKB-SubCell"/>
</dbReference>
<evidence type="ECO:0000256" key="8">
    <source>
        <dbReference type="ARBA" id="ARBA00023228"/>
    </source>
</evidence>
<comment type="subunit">
    <text evidence="11">Interacts with BRI3BP. Interacts with MGAT1 and IFITM3.</text>
</comment>
<accession>A0A8D8VCR4</accession>
<dbReference type="GO" id="GO:0048471">
    <property type="term" value="C:perinuclear region of cytoplasm"/>
    <property type="evidence" value="ECO:0007669"/>
    <property type="project" value="UniProtKB-SubCell"/>
</dbReference>
<feature type="compositionally biased region" description="Polar residues" evidence="12">
    <location>
        <begin position="26"/>
        <end position="37"/>
    </location>
</feature>
<dbReference type="EMBL" id="HBUF01363150">
    <property type="protein sequence ID" value="CAG6722064.1"/>
    <property type="molecule type" value="Transcribed_RNA"/>
</dbReference>
<evidence type="ECO:0000256" key="3">
    <source>
        <dbReference type="ARBA" id="ARBA00008090"/>
    </source>
</evidence>
<dbReference type="PANTHER" id="PTHR13551">
    <property type="entry name" value="BRAIN PROTEIN I3"/>
    <property type="match status" value="1"/>
</dbReference>
<comment type="similarity">
    <text evidence="3">Belongs to the BRI3 family.</text>
</comment>
<feature type="compositionally biased region" description="Pro residues" evidence="12">
    <location>
        <begin position="39"/>
        <end position="72"/>
    </location>
</feature>
<keyword evidence="5" id="KW-0812">Transmembrane</keyword>
<dbReference type="EMBL" id="HBUF01363149">
    <property type="protein sequence ID" value="CAG6722063.1"/>
    <property type="molecule type" value="Transcribed_RNA"/>
</dbReference>
<evidence type="ECO:0000256" key="10">
    <source>
        <dbReference type="ARBA" id="ARBA00035449"/>
    </source>
</evidence>
<name>A0A8D8VCR4_9HEMI</name>
<evidence type="ECO:0000256" key="2">
    <source>
        <dbReference type="ARBA" id="ARBA00004556"/>
    </source>
</evidence>